<organism evidence="2 3">
    <name type="scientific">Trifolium medium</name>
    <dbReference type="NCBI Taxonomy" id="97028"/>
    <lineage>
        <taxon>Eukaryota</taxon>
        <taxon>Viridiplantae</taxon>
        <taxon>Streptophyta</taxon>
        <taxon>Embryophyta</taxon>
        <taxon>Tracheophyta</taxon>
        <taxon>Spermatophyta</taxon>
        <taxon>Magnoliopsida</taxon>
        <taxon>eudicotyledons</taxon>
        <taxon>Gunneridae</taxon>
        <taxon>Pentapetalae</taxon>
        <taxon>rosids</taxon>
        <taxon>fabids</taxon>
        <taxon>Fabales</taxon>
        <taxon>Fabaceae</taxon>
        <taxon>Papilionoideae</taxon>
        <taxon>50 kb inversion clade</taxon>
        <taxon>NPAAA clade</taxon>
        <taxon>Hologalegina</taxon>
        <taxon>IRL clade</taxon>
        <taxon>Trifolieae</taxon>
        <taxon>Trifolium</taxon>
    </lineage>
</organism>
<proteinExistence type="predicted"/>
<comment type="caution">
    <text evidence="2">The sequence shown here is derived from an EMBL/GenBank/DDBJ whole genome shotgun (WGS) entry which is preliminary data.</text>
</comment>
<feature type="compositionally biased region" description="Low complexity" evidence="1">
    <location>
        <begin position="1"/>
        <end position="14"/>
    </location>
</feature>
<name>A0A392UYD8_9FABA</name>
<dbReference type="EMBL" id="LXQA011005266">
    <property type="protein sequence ID" value="MCI80877.1"/>
    <property type="molecule type" value="Genomic_DNA"/>
</dbReference>
<accession>A0A392UYD8</accession>
<evidence type="ECO:0000313" key="2">
    <source>
        <dbReference type="EMBL" id="MCI80877.1"/>
    </source>
</evidence>
<dbReference type="AlphaFoldDB" id="A0A392UYD8"/>
<evidence type="ECO:0000256" key="1">
    <source>
        <dbReference type="SAM" id="MobiDB-lite"/>
    </source>
</evidence>
<feature type="region of interest" description="Disordered" evidence="1">
    <location>
        <begin position="1"/>
        <end position="26"/>
    </location>
</feature>
<sequence length="46" mass="4790">MLPLSESGSLQEGLSSEKGRPSAQVVVDEEEGCESAGALIVTSWEP</sequence>
<reference evidence="2 3" key="1">
    <citation type="journal article" date="2018" name="Front. Plant Sci.">
        <title>Red Clover (Trifolium pratense) and Zigzag Clover (T. medium) - A Picture of Genomic Similarities and Differences.</title>
        <authorList>
            <person name="Dluhosova J."/>
            <person name="Istvanek J."/>
            <person name="Nedelnik J."/>
            <person name="Repkova J."/>
        </authorList>
    </citation>
    <scope>NUCLEOTIDE SEQUENCE [LARGE SCALE GENOMIC DNA]</scope>
    <source>
        <strain evidence="3">cv. 10/8</strain>
        <tissue evidence="2">Leaf</tissue>
    </source>
</reference>
<evidence type="ECO:0000313" key="3">
    <source>
        <dbReference type="Proteomes" id="UP000265520"/>
    </source>
</evidence>
<keyword evidence="3" id="KW-1185">Reference proteome</keyword>
<dbReference type="Proteomes" id="UP000265520">
    <property type="component" value="Unassembled WGS sequence"/>
</dbReference>
<protein>
    <submittedName>
        <fullName evidence="2">Uncharacterized protein</fullName>
    </submittedName>
</protein>